<feature type="region of interest" description="Disordered" evidence="1">
    <location>
        <begin position="1"/>
        <end position="52"/>
    </location>
</feature>
<gene>
    <name evidence="2" type="ORF">OHU17_34635</name>
</gene>
<evidence type="ECO:0000313" key="3">
    <source>
        <dbReference type="Proteomes" id="UP001432075"/>
    </source>
</evidence>
<dbReference type="RefSeq" id="WP_328777337.1">
    <property type="nucleotide sequence ID" value="NZ_CP108057.1"/>
</dbReference>
<dbReference type="Proteomes" id="UP001432075">
    <property type="component" value="Chromosome"/>
</dbReference>
<reference evidence="2" key="1">
    <citation type="submission" date="2022-10" db="EMBL/GenBank/DDBJ databases">
        <title>The complete genomes of actinobacterial strains from the NBC collection.</title>
        <authorList>
            <person name="Joergensen T.S."/>
            <person name="Alvarez Arevalo M."/>
            <person name="Sterndorff E.B."/>
            <person name="Faurdal D."/>
            <person name="Vuksanovic O."/>
            <person name="Mourched A.-S."/>
            <person name="Charusanti P."/>
            <person name="Shaw S."/>
            <person name="Blin K."/>
            <person name="Weber T."/>
        </authorList>
    </citation>
    <scope>NUCLEOTIDE SEQUENCE</scope>
    <source>
        <strain evidence="2">NBC_00283</strain>
    </source>
</reference>
<evidence type="ECO:0000256" key="1">
    <source>
        <dbReference type="SAM" id="MobiDB-lite"/>
    </source>
</evidence>
<evidence type="ECO:0000313" key="2">
    <source>
        <dbReference type="EMBL" id="WUO50570.1"/>
    </source>
</evidence>
<feature type="compositionally biased region" description="Basic and acidic residues" evidence="1">
    <location>
        <begin position="1"/>
        <end position="15"/>
    </location>
</feature>
<feature type="compositionally biased region" description="Low complexity" evidence="1">
    <location>
        <begin position="23"/>
        <end position="37"/>
    </location>
</feature>
<name>A0ABZ1RWR8_9ACTN</name>
<sequence>MPGRSHVEHRPDGTAHRTGVWLANSASASAATDSTPAQPEALAGVGIDWARP</sequence>
<accession>A0ABZ1RWR8</accession>
<protein>
    <submittedName>
        <fullName evidence="2">Uncharacterized protein</fullName>
    </submittedName>
</protein>
<keyword evidence="3" id="KW-1185">Reference proteome</keyword>
<proteinExistence type="predicted"/>
<dbReference type="EMBL" id="CP108057">
    <property type="protein sequence ID" value="WUO50570.1"/>
    <property type="molecule type" value="Genomic_DNA"/>
</dbReference>
<organism evidence="2 3">
    <name type="scientific">Streptomyces goshikiensis</name>
    <dbReference type="NCBI Taxonomy" id="1942"/>
    <lineage>
        <taxon>Bacteria</taxon>
        <taxon>Bacillati</taxon>
        <taxon>Actinomycetota</taxon>
        <taxon>Actinomycetes</taxon>
        <taxon>Kitasatosporales</taxon>
        <taxon>Streptomycetaceae</taxon>
        <taxon>Streptomyces</taxon>
    </lineage>
</organism>